<dbReference type="AlphaFoldDB" id="A0A0C2RPG8"/>
<protein>
    <submittedName>
        <fullName evidence="1">Uncharacterized protein</fullName>
    </submittedName>
</protein>
<dbReference type="STRING" id="889306.KP78_05350"/>
<name>A0A0C2RPG8_9BACL</name>
<dbReference type="RefSeq" id="WP_235420814.1">
    <property type="nucleotide sequence ID" value="NZ_JXRP01000006.1"/>
</dbReference>
<proteinExistence type="predicted"/>
<reference evidence="1 2" key="1">
    <citation type="submission" date="2015-01" db="EMBL/GenBank/DDBJ databases">
        <title>Genome sequencing of Jeotgalibacillus soli.</title>
        <authorList>
            <person name="Goh K.M."/>
            <person name="Chan K.-G."/>
            <person name="Yaakop A.S."/>
            <person name="Ee R."/>
            <person name="Gan H.M."/>
            <person name="Chan C.S."/>
        </authorList>
    </citation>
    <scope>NUCLEOTIDE SEQUENCE [LARGE SCALE GENOMIC DNA]</scope>
    <source>
        <strain evidence="1 2">P9</strain>
    </source>
</reference>
<sequence>MATIALTKTKLDYVEKDLEALYDVDKKVALHYKAMRRKQNARGNHY</sequence>
<evidence type="ECO:0000313" key="1">
    <source>
        <dbReference type="EMBL" id="KIL52165.1"/>
    </source>
</evidence>
<organism evidence="1 2">
    <name type="scientific">Jeotgalibacillus soli</name>
    <dbReference type="NCBI Taxonomy" id="889306"/>
    <lineage>
        <taxon>Bacteria</taxon>
        <taxon>Bacillati</taxon>
        <taxon>Bacillota</taxon>
        <taxon>Bacilli</taxon>
        <taxon>Bacillales</taxon>
        <taxon>Caryophanaceae</taxon>
        <taxon>Jeotgalibacillus</taxon>
    </lineage>
</organism>
<dbReference type="Proteomes" id="UP000031938">
    <property type="component" value="Unassembled WGS sequence"/>
</dbReference>
<gene>
    <name evidence="1" type="ORF">KP78_05350</name>
</gene>
<accession>A0A0C2RPG8</accession>
<comment type="caution">
    <text evidence="1">The sequence shown here is derived from an EMBL/GenBank/DDBJ whole genome shotgun (WGS) entry which is preliminary data.</text>
</comment>
<evidence type="ECO:0000313" key="2">
    <source>
        <dbReference type="Proteomes" id="UP000031938"/>
    </source>
</evidence>
<keyword evidence="2" id="KW-1185">Reference proteome</keyword>
<dbReference type="EMBL" id="JXRP01000006">
    <property type="protein sequence ID" value="KIL52165.1"/>
    <property type="molecule type" value="Genomic_DNA"/>
</dbReference>